<evidence type="ECO:0000256" key="2">
    <source>
        <dbReference type="SAM" id="MobiDB-lite"/>
    </source>
</evidence>
<keyword evidence="5" id="KW-1185">Reference proteome</keyword>
<proteinExistence type="predicted"/>
<protein>
    <submittedName>
        <fullName evidence="4">Site-specific integrase</fullName>
    </submittedName>
</protein>
<dbReference type="Proteomes" id="UP000730482">
    <property type="component" value="Unassembled WGS sequence"/>
</dbReference>
<evidence type="ECO:0000313" key="5">
    <source>
        <dbReference type="Proteomes" id="UP000730482"/>
    </source>
</evidence>
<sequence length="211" mass="23468">RTSKSTGDGRSRPQTAAHDQHKHQRTLTHQYPDQAIQDGSLSVIQYRWVKQLPLRHTFGQDLHDAGVPLDTIQKLMGHDKIASTQVYSKPTMADQWVGLKHLEQARSARITGDGNVVLLPIPTTLADHPSHDGLRQLRREGQRRTARTCLPVRERMPELLLLPCHRERSAGPASDPPPKSTAARTTAGTPHAPRPTRERIGGQSTARSRTP</sequence>
<name>A0ABS5KUF4_9ACTN</name>
<feature type="domain" description="Tyr recombinase" evidence="3">
    <location>
        <begin position="54"/>
        <end position="91"/>
    </location>
</feature>
<feature type="compositionally biased region" description="Polar residues" evidence="2">
    <location>
        <begin position="202"/>
        <end position="211"/>
    </location>
</feature>
<accession>A0ABS5KUF4</accession>
<feature type="region of interest" description="Disordered" evidence="2">
    <location>
        <begin position="1"/>
        <end position="28"/>
    </location>
</feature>
<dbReference type="InterPro" id="IPR013762">
    <property type="entry name" value="Integrase-like_cat_sf"/>
</dbReference>
<evidence type="ECO:0000259" key="3">
    <source>
        <dbReference type="Pfam" id="PF00589"/>
    </source>
</evidence>
<dbReference type="EMBL" id="JAAFYZ010000077">
    <property type="protein sequence ID" value="MBS2549630.1"/>
    <property type="molecule type" value="Genomic_DNA"/>
</dbReference>
<evidence type="ECO:0000256" key="1">
    <source>
        <dbReference type="ARBA" id="ARBA00023172"/>
    </source>
</evidence>
<feature type="region of interest" description="Disordered" evidence="2">
    <location>
        <begin position="167"/>
        <end position="211"/>
    </location>
</feature>
<dbReference type="InterPro" id="IPR002104">
    <property type="entry name" value="Integrase_catalytic"/>
</dbReference>
<reference evidence="4 5" key="1">
    <citation type="submission" date="2020-02" db="EMBL/GenBank/DDBJ databases">
        <title>Acidophilic actinobacteria isolated from forest soil.</title>
        <authorList>
            <person name="Golinska P."/>
        </authorList>
    </citation>
    <scope>NUCLEOTIDE SEQUENCE [LARGE SCALE GENOMIC DNA]</scope>
    <source>
        <strain evidence="4 5">NL8</strain>
    </source>
</reference>
<dbReference type="InterPro" id="IPR011010">
    <property type="entry name" value="DNA_brk_join_enz"/>
</dbReference>
<dbReference type="CDD" id="cd00397">
    <property type="entry name" value="DNA_BRE_C"/>
    <property type="match status" value="1"/>
</dbReference>
<evidence type="ECO:0000313" key="4">
    <source>
        <dbReference type="EMBL" id="MBS2549630.1"/>
    </source>
</evidence>
<feature type="non-terminal residue" evidence="4">
    <location>
        <position position="1"/>
    </location>
</feature>
<feature type="compositionally biased region" description="Polar residues" evidence="2">
    <location>
        <begin position="1"/>
        <end position="14"/>
    </location>
</feature>
<dbReference type="Pfam" id="PF00589">
    <property type="entry name" value="Phage_integrase"/>
    <property type="match status" value="1"/>
</dbReference>
<keyword evidence="1" id="KW-0233">DNA recombination</keyword>
<dbReference type="SUPFAM" id="SSF56349">
    <property type="entry name" value="DNA breaking-rejoining enzymes"/>
    <property type="match status" value="1"/>
</dbReference>
<gene>
    <name evidence="4" type="ORF">KGQ19_22455</name>
</gene>
<comment type="caution">
    <text evidence="4">The sequence shown here is derived from an EMBL/GenBank/DDBJ whole genome shotgun (WGS) entry which is preliminary data.</text>
</comment>
<organism evidence="4 5">
    <name type="scientific">Catenulispora pinistramenti</name>
    <dbReference type="NCBI Taxonomy" id="2705254"/>
    <lineage>
        <taxon>Bacteria</taxon>
        <taxon>Bacillati</taxon>
        <taxon>Actinomycetota</taxon>
        <taxon>Actinomycetes</taxon>
        <taxon>Catenulisporales</taxon>
        <taxon>Catenulisporaceae</taxon>
        <taxon>Catenulispora</taxon>
    </lineage>
</organism>
<dbReference type="Gene3D" id="1.10.443.10">
    <property type="entry name" value="Intergrase catalytic core"/>
    <property type="match status" value="1"/>
</dbReference>